<accession>Q728A8</accession>
<dbReference type="PaxDb" id="882-DVU_2696"/>
<dbReference type="KEGG" id="dvu:DVU_2696"/>
<dbReference type="EMBL" id="AE017285">
    <property type="protein sequence ID" value="AAS97168.1"/>
    <property type="molecule type" value="Genomic_DNA"/>
</dbReference>
<dbReference type="EnsemblBacteria" id="AAS97168">
    <property type="protein sequence ID" value="AAS97168"/>
    <property type="gene ID" value="DVU_2696"/>
</dbReference>
<dbReference type="STRING" id="882.DVU_2696"/>
<dbReference type="Gene3D" id="1.10.10.60">
    <property type="entry name" value="Homeodomain-like"/>
    <property type="match status" value="1"/>
</dbReference>
<dbReference type="AlphaFoldDB" id="Q728A8"/>
<keyword evidence="3" id="KW-1185">Reference proteome</keyword>
<name>Q728A8_NITV2</name>
<dbReference type="InterPro" id="IPR014875">
    <property type="entry name" value="Mor_transcription_activator"/>
</dbReference>
<evidence type="ECO:0000259" key="1">
    <source>
        <dbReference type="Pfam" id="PF08765"/>
    </source>
</evidence>
<dbReference type="InterPro" id="IPR009057">
    <property type="entry name" value="Homeodomain-like_sf"/>
</dbReference>
<evidence type="ECO:0000313" key="2">
    <source>
        <dbReference type="EMBL" id="AAS97168.1"/>
    </source>
</evidence>
<sequence>MSASMNLLPGMPSRPALSEAALPAAAREIAALVGLPKTLQLVERLGGTTFPVPKRATKVGELRYFMLADVVGVEAADLLCRHYGGTNLYVPRCAEALRKARDAEIVATFDRETKEKSASAVVAELALRYRLSDRRIWLILKEVPVLAVMEHINPARRQGRLL</sequence>
<evidence type="ECO:0000313" key="3">
    <source>
        <dbReference type="Proteomes" id="UP000002194"/>
    </source>
</evidence>
<reference evidence="2 3" key="1">
    <citation type="journal article" date="2004" name="Nat. Biotechnol.">
        <title>The genome sequence of the anaerobic, sulfate-reducing bacterium Desulfovibrio vulgaris Hildenborough.</title>
        <authorList>
            <person name="Heidelberg J.F."/>
            <person name="Seshadri R."/>
            <person name="Haveman S.A."/>
            <person name="Hemme C.L."/>
            <person name="Paulsen I.T."/>
            <person name="Kolonay J.F."/>
            <person name="Eisen J.A."/>
            <person name="Ward N."/>
            <person name="Methe B."/>
            <person name="Brinkac L.M."/>
            <person name="Daugherty S.C."/>
            <person name="Deboy R.T."/>
            <person name="Dodson R.J."/>
            <person name="Durkin A.S."/>
            <person name="Madupu R."/>
            <person name="Nelson W.C."/>
            <person name="Sullivan S.A."/>
            <person name="Fouts D."/>
            <person name="Haft D.H."/>
            <person name="Selengut J."/>
            <person name="Peterson J.D."/>
            <person name="Davidsen T.M."/>
            <person name="Zafar N."/>
            <person name="Zhou L."/>
            <person name="Radune D."/>
            <person name="Dimitrov G."/>
            <person name="Hance M."/>
            <person name="Tran K."/>
            <person name="Khouri H."/>
            <person name="Gill J."/>
            <person name="Utterback T.R."/>
            <person name="Feldblyum T.V."/>
            <person name="Wall J.D."/>
            <person name="Voordouw G."/>
            <person name="Fraser C.M."/>
        </authorList>
    </citation>
    <scope>NUCLEOTIDE SEQUENCE [LARGE SCALE GENOMIC DNA]</scope>
    <source>
        <strain evidence="3">ATCC 29579 / DSM 644 / NCIMB 8303 / VKM B-1760 / Hildenborough</strain>
    </source>
</reference>
<protein>
    <recommendedName>
        <fullName evidence="1">Mor transcription activator domain-containing protein</fullName>
    </recommendedName>
</protein>
<dbReference type="eggNOG" id="COG5566">
    <property type="taxonomic scope" value="Bacteria"/>
</dbReference>
<dbReference type="Pfam" id="PF08765">
    <property type="entry name" value="Mor"/>
    <property type="match status" value="1"/>
</dbReference>
<dbReference type="OrthoDB" id="8896696at2"/>
<dbReference type="Proteomes" id="UP000002194">
    <property type="component" value="Chromosome"/>
</dbReference>
<dbReference type="RefSeq" id="WP_010939965.1">
    <property type="nucleotide sequence ID" value="NC_002937.3"/>
</dbReference>
<dbReference type="SUPFAM" id="SSF46689">
    <property type="entry name" value="Homeodomain-like"/>
    <property type="match status" value="1"/>
</dbReference>
<organism evidence="2 3">
    <name type="scientific">Nitratidesulfovibrio vulgaris (strain ATCC 29579 / DSM 644 / CCUG 34227 / NCIMB 8303 / VKM B-1760 / Hildenborough)</name>
    <name type="common">Desulfovibrio vulgaris</name>
    <dbReference type="NCBI Taxonomy" id="882"/>
    <lineage>
        <taxon>Bacteria</taxon>
        <taxon>Pseudomonadati</taxon>
        <taxon>Thermodesulfobacteriota</taxon>
        <taxon>Desulfovibrionia</taxon>
        <taxon>Desulfovibrionales</taxon>
        <taxon>Desulfovibrionaceae</taxon>
        <taxon>Nitratidesulfovibrio</taxon>
    </lineage>
</organism>
<dbReference type="PATRIC" id="fig|882.5.peg.2439"/>
<gene>
    <name evidence="2" type="ordered locus">DVU_2696</name>
</gene>
<proteinExistence type="predicted"/>
<dbReference type="HOGENOM" id="CLU_131403_1_0_7"/>
<feature type="domain" description="Mor transcription activator" evidence="1">
    <location>
        <begin position="44"/>
        <end position="144"/>
    </location>
</feature>